<keyword evidence="5" id="KW-0677">Repeat</keyword>
<evidence type="ECO:0000256" key="7">
    <source>
        <dbReference type="ARBA" id="ARBA00022840"/>
    </source>
</evidence>
<evidence type="ECO:0000256" key="4">
    <source>
        <dbReference type="ARBA" id="ARBA00022597"/>
    </source>
</evidence>
<evidence type="ECO:0000256" key="1">
    <source>
        <dbReference type="ARBA" id="ARBA00004202"/>
    </source>
</evidence>
<dbReference type="AlphaFoldDB" id="A0A4V6PPC4"/>
<sequence>MTGTTHAVDMRGIVKHFGGVKALQGVDFQVEAGEIHALLGGNGAGKSTILKVLNGVHVPDEGTIEICGTKIIAMSPEASRDAGVAMIFQEMSLIPTLSVAQNVYLTREAKTGAGLIDDRVAERKAKELFDMLEVDVDPRALVGDLGAGQKQLTEIVKAISQDARVLVLDEPSTALSVSDVERLFVFLRKLKSQGVAIIYVSHRMDEIARIADRATILRDGRHVITAPLSELPIDTMIEHIVGKRSKGLSDVARESAELGEALLELVNVSGAHKPQDISLTVHRGEVVGLAGLLGSGRSSLARVIAGIDPVASGEIRVAGTPVQINKPKDAIDARIALVPEARATQGIIGAHSVASNISMAVLDHLSNRSVMNTQAVRETADHQIKHLSIKTASRDHAVSTLSGGNQQKVVIGKWLAADPDILILDEPTAGIDIGSKSEIIRLVRDLAKSGKAVLMISSELSELLTACDRIVVMSEGRAAGTYPRHDLDDPNLPADDTMHQLQAAEQKLQFHIQEALKHQGHAHVHQ</sequence>
<evidence type="ECO:0000256" key="3">
    <source>
        <dbReference type="ARBA" id="ARBA00022475"/>
    </source>
</evidence>
<dbReference type="InterPro" id="IPR017871">
    <property type="entry name" value="ABC_transporter-like_CS"/>
</dbReference>
<evidence type="ECO:0000256" key="8">
    <source>
        <dbReference type="ARBA" id="ARBA00022967"/>
    </source>
</evidence>
<keyword evidence="7 11" id="KW-0067">ATP-binding</keyword>
<dbReference type="PROSITE" id="PS00211">
    <property type="entry name" value="ABC_TRANSPORTER_1"/>
    <property type="match status" value="1"/>
</dbReference>
<dbReference type="FunFam" id="3.40.50.300:FF:000127">
    <property type="entry name" value="Ribose import ATP-binding protein RbsA"/>
    <property type="match status" value="1"/>
</dbReference>
<feature type="domain" description="ABC transporter" evidence="10">
    <location>
        <begin position="246"/>
        <end position="500"/>
    </location>
</feature>
<dbReference type="GO" id="GO:0016887">
    <property type="term" value="F:ATP hydrolysis activity"/>
    <property type="evidence" value="ECO:0007669"/>
    <property type="project" value="InterPro"/>
</dbReference>
<keyword evidence="3" id="KW-1003">Cell membrane</keyword>
<organism evidence="11 12">
    <name type="scientific">Meridianimarinicoccus aquatilis</name>
    <dbReference type="NCBI Taxonomy" id="2552766"/>
    <lineage>
        <taxon>Bacteria</taxon>
        <taxon>Pseudomonadati</taxon>
        <taxon>Pseudomonadota</taxon>
        <taxon>Alphaproteobacteria</taxon>
        <taxon>Rhodobacterales</taxon>
        <taxon>Paracoccaceae</taxon>
        <taxon>Meridianimarinicoccus</taxon>
    </lineage>
</organism>
<evidence type="ECO:0000313" key="11">
    <source>
        <dbReference type="EMBL" id="TDL85439.1"/>
    </source>
</evidence>
<reference evidence="11 12" key="1">
    <citation type="submission" date="2019-03" db="EMBL/GenBank/DDBJ databases">
        <title>Rhodobacteraceae bacterium SM1902, a new member of the family Rhodobacteraceae isolated from Yantai.</title>
        <authorList>
            <person name="Sun Y."/>
        </authorList>
    </citation>
    <scope>NUCLEOTIDE SEQUENCE [LARGE SCALE GENOMIC DNA]</scope>
    <source>
        <strain evidence="11 12">SM1902</strain>
    </source>
</reference>
<dbReference type="Proteomes" id="UP000294562">
    <property type="component" value="Unassembled WGS sequence"/>
</dbReference>
<dbReference type="EMBL" id="SMZO01000045">
    <property type="protein sequence ID" value="TDL85439.1"/>
    <property type="molecule type" value="Genomic_DNA"/>
</dbReference>
<accession>A0A4V6PPC4</accession>
<keyword evidence="2" id="KW-0813">Transport</keyword>
<dbReference type="PROSITE" id="PS50893">
    <property type="entry name" value="ABC_TRANSPORTER_2"/>
    <property type="match status" value="2"/>
</dbReference>
<dbReference type="InterPro" id="IPR003593">
    <property type="entry name" value="AAA+_ATPase"/>
</dbReference>
<protein>
    <submittedName>
        <fullName evidence="11">Sugar ABC transporter ATP-binding protein</fullName>
    </submittedName>
</protein>
<dbReference type="PANTHER" id="PTHR43790">
    <property type="entry name" value="CARBOHYDRATE TRANSPORT ATP-BINDING PROTEIN MG119-RELATED"/>
    <property type="match status" value="1"/>
</dbReference>
<proteinExistence type="predicted"/>
<evidence type="ECO:0000313" key="12">
    <source>
        <dbReference type="Proteomes" id="UP000294562"/>
    </source>
</evidence>
<keyword evidence="8" id="KW-1278">Translocase</keyword>
<dbReference type="GO" id="GO:0005886">
    <property type="term" value="C:plasma membrane"/>
    <property type="evidence" value="ECO:0007669"/>
    <property type="project" value="UniProtKB-SubCell"/>
</dbReference>
<dbReference type="PANTHER" id="PTHR43790:SF3">
    <property type="entry name" value="D-ALLOSE IMPORT ATP-BINDING PROTEIN ALSA-RELATED"/>
    <property type="match status" value="1"/>
</dbReference>
<keyword evidence="9" id="KW-0472">Membrane</keyword>
<keyword evidence="4" id="KW-0762">Sugar transport</keyword>
<dbReference type="SUPFAM" id="SSF52540">
    <property type="entry name" value="P-loop containing nucleoside triphosphate hydrolases"/>
    <property type="match status" value="2"/>
</dbReference>
<name>A0A4V6PPC4_9RHOB</name>
<dbReference type="OrthoDB" id="9805029at2"/>
<dbReference type="CDD" id="cd03215">
    <property type="entry name" value="ABC_Carb_Monos_II"/>
    <property type="match status" value="1"/>
</dbReference>
<evidence type="ECO:0000256" key="6">
    <source>
        <dbReference type="ARBA" id="ARBA00022741"/>
    </source>
</evidence>
<feature type="domain" description="ABC transporter" evidence="10">
    <location>
        <begin position="8"/>
        <end position="244"/>
    </location>
</feature>
<dbReference type="InterPro" id="IPR050107">
    <property type="entry name" value="ABC_carbohydrate_import_ATPase"/>
</dbReference>
<dbReference type="SMART" id="SM00382">
    <property type="entry name" value="AAA"/>
    <property type="match status" value="2"/>
</dbReference>
<keyword evidence="6" id="KW-0547">Nucleotide-binding</keyword>
<dbReference type="GO" id="GO:0005524">
    <property type="term" value="F:ATP binding"/>
    <property type="evidence" value="ECO:0007669"/>
    <property type="project" value="UniProtKB-KW"/>
</dbReference>
<evidence type="ECO:0000259" key="10">
    <source>
        <dbReference type="PROSITE" id="PS50893"/>
    </source>
</evidence>
<comment type="caution">
    <text evidence="11">The sequence shown here is derived from an EMBL/GenBank/DDBJ whole genome shotgun (WGS) entry which is preliminary data.</text>
</comment>
<dbReference type="Gene3D" id="3.40.50.300">
    <property type="entry name" value="P-loop containing nucleotide triphosphate hydrolases"/>
    <property type="match status" value="2"/>
</dbReference>
<gene>
    <name evidence="11" type="ORF">E2L05_15750</name>
</gene>
<evidence type="ECO:0000256" key="5">
    <source>
        <dbReference type="ARBA" id="ARBA00022737"/>
    </source>
</evidence>
<keyword evidence="12" id="KW-1185">Reference proteome</keyword>
<comment type="subcellular location">
    <subcellularLocation>
        <location evidence="1">Cell membrane</location>
        <topology evidence="1">Peripheral membrane protein</topology>
    </subcellularLocation>
</comment>
<dbReference type="Pfam" id="PF00005">
    <property type="entry name" value="ABC_tran"/>
    <property type="match status" value="2"/>
</dbReference>
<dbReference type="RefSeq" id="WP_133343832.1">
    <property type="nucleotide sequence ID" value="NZ_SMZO01000045.1"/>
</dbReference>
<evidence type="ECO:0000256" key="2">
    <source>
        <dbReference type="ARBA" id="ARBA00022448"/>
    </source>
</evidence>
<dbReference type="InterPro" id="IPR027417">
    <property type="entry name" value="P-loop_NTPase"/>
</dbReference>
<evidence type="ECO:0000256" key="9">
    <source>
        <dbReference type="ARBA" id="ARBA00023136"/>
    </source>
</evidence>
<dbReference type="InterPro" id="IPR003439">
    <property type="entry name" value="ABC_transporter-like_ATP-bd"/>
</dbReference>
<dbReference type="CDD" id="cd03216">
    <property type="entry name" value="ABC_Carb_Monos_I"/>
    <property type="match status" value="1"/>
</dbReference>